<feature type="region of interest" description="Disordered" evidence="2">
    <location>
        <begin position="1"/>
        <end position="25"/>
    </location>
</feature>
<proteinExistence type="inferred from homology"/>
<reference evidence="4 5" key="1">
    <citation type="submission" date="2021-03" db="EMBL/GenBank/DDBJ databases">
        <title>Whole genome sequence of Jiella sp. MQZ13P-4.</title>
        <authorList>
            <person name="Tuo L."/>
        </authorList>
    </citation>
    <scope>NUCLEOTIDE SEQUENCE [LARGE SCALE GENOMIC DNA]</scope>
    <source>
        <strain evidence="4 5">MQZ13P-4</strain>
    </source>
</reference>
<dbReference type="CDD" id="cd06193">
    <property type="entry name" value="siderophore_interacting"/>
    <property type="match status" value="1"/>
</dbReference>
<dbReference type="InterPro" id="IPR017927">
    <property type="entry name" value="FAD-bd_FR_type"/>
</dbReference>
<gene>
    <name evidence="4" type="ORF">J1C47_08770</name>
</gene>
<evidence type="ECO:0000259" key="3">
    <source>
        <dbReference type="PROSITE" id="PS51384"/>
    </source>
</evidence>
<dbReference type="Gene3D" id="3.40.50.80">
    <property type="entry name" value="Nucleotide-binding domain of ferredoxin-NADP reductase (FNR) module"/>
    <property type="match status" value="1"/>
</dbReference>
<feature type="compositionally biased region" description="Low complexity" evidence="2">
    <location>
        <begin position="1"/>
        <end position="21"/>
    </location>
</feature>
<dbReference type="PANTHER" id="PTHR30157:SF0">
    <property type="entry name" value="NADPH-DEPENDENT FERRIC-CHELATE REDUCTASE"/>
    <property type="match status" value="1"/>
</dbReference>
<protein>
    <submittedName>
        <fullName evidence="4">Siderophore-interacting protein</fullName>
    </submittedName>
</protein>
<dbReference type="InterPro" id="IPR039261">
    <property type="entry name" value="FNR_nucleotide-bd"/>
</dbReference>
<organism evidence="4 5">
    <name type="scientific">Jiella sonneratiae</name>
    <dbReference type="NCBI Taxonomy" id="2816856"/>
    <lineage>
        <taxon>Bacteria</taxon>
        <taxon>Pseudomonadati</taxon>
        <taxon>Pseudomonadota</taxon>
        <taxon>Alphaproteobacteria</taxon>
        <taxon>Hyphomicrobiales</taxon>
        <taxon>Aurantimonadaceae</taxon>
        <taxon>Jiella</taxon>
    </lineage>
</organism>
<accession>A0ABS3J226</accession>
<evidence type="ECO:0000313" key="5">
    <source>
        <dbReference type="Proteomes" id="UP000664288"/>
    </source>
</evidence>
<dbReference type="RefSeq" id="WP_207350371.1">
    <property type="nucleotide sequence ID" value="NZ_JAFMPY010000007.1"/>
</dbReference>
<dbReference type="PANTHER" id="PTHR30157">
    <property type="entry name" value="FERRIC REDUCTASE, NADPH-DEPENDENT"/>
    <property type="match status" value="1"/>
</dbReference>
<dbReference type="Gene3D" id="2.40.30.10">
    <property type="entry name" value="Translation factors"/>
    <property type="match status" value="1"/>
</dbReference>
<dbReference type="InterPro" id="IPR007037">
    <property type="entry name" value="SIP_rossman_dom"/>
</dbReference>
<comment type="caution">
    <text evidence="4">The sequence shown here is derived from an EMBL/GenBank/DDBJ whole genome shotgun (WGS) entry which is preliminary data.</text>
</comment>
<dbReference type="SUPFAM" id="SSF63380">
    <property type="entry name" value="Riboflavin synthase domain-like"/>
    <property type="match status" value="1"/>
</dbReference>
<sequence>MNIHEPSGAPAATPTSAPAPTRRVRHETKRRLLTVSAIQRLSPAMLRIVFAGDDLDGFTSLGADDHVKIFLPGEGEAERRDYTPRRYDPRRRELTIDFAVHDAGPATAWALAARVGDELVIGGPRGSLVVGEAVKRFLLIGDETALPAIGRRIEEAAAGAAITSLVAVPAAADEQTFETLAALDTRWVHRPLERADDPAALLGALQDVTIGPDCFVWIAAEASVVRALRQVVLEERGHPKGWFKAAGYWVRGKADTTEKFDD</sequence>
<comment type="similarity">
    <text evidence="1">Belongs to the SIP oxidoreductase family.</text>
</comment>
<keyword evidence="5" id="KW-1185">Reference proteome</keyword>
<feature type="domain" description="FAD-binding FR-type" evidence="3">
    <location>
        <begin position="28"/>
        <end position="131"/>
    </location>
</feature>
<evidence type="ECO:0000256" key="1">
    <source>
        <dbReference type="ARBA" id="ARBA00035644"/>
    </source>
</evidence>
<dbReference type="InterPro" id="IPR013113">
    <property type="entry name" value="SIP_FAD-bd"/>
</dbReference>
<name>A0ABS3J226_9HYPH</name>
<evidence type="ECO:0000256" key="2">
    <source>
        <dbReference type="SAM" id="MobiDB-lite"/>
    </source>
</evidence>
<dbReference type="Pfam" id="PF08021">
    <property type="entry name" value="FAD_binding_9"/>
    <property type="match status" value="1"/>
</dbReference>
<dbReference type="Proteomes" id="UP000664288">
    <property type="component" value="Unassembled WGS sequence"/>
</dbReference>
<dbReference type="InterPro" id="IPR039374">
    <property type="entry name" value="SIP_fam"/>
</dbReference>
<evidence type="ECO:0000313" key="4">
    <source>
        <dbReference type="EMBL" id="MBO0903734.1"/>
    </source>
</evidence>
<dbReference type="EMBL" id="JAFMPY010000007">
    <property type="protein sequence ID" value="MBO0903734.1"/>
    <property type="molecule type" value="Genomic_DNA"/>
</dbReference>
<dbReference type="Pfam" id="PF04954">
    <property type="entry name" value="SIP"/>
    <property type="match status" value="1"/>
</dbReference>
<dbReference type="PROSITE" id="PS51384">
    <property type="entry name" value="FAD_FR"/>
    <property type="match status" value="1"/>
</dbReference>
<dbReference type="InterPro" id="IPR017938">
    <property type="entry name" value="Riboflavin_synthase-like_b-brl"/>
</dbReference>